<gene>
    <name evidence="4" type="ORF">DJ018_11320</name>
</gene>
<comment type="similarity">
    <text evidence="1">Belongs to the TrbG/VirB9 family.</text>
</comment>
<evidence type="ECO:0000256" key="1">
    <source>
        <dbReference type="ARBA" id="ARBA00006135"/>
    </source>
</evidence>
<keyword evidence="5" id="KW-1185">Reference proteome</keyword>
<accession>A0A328AEQ3</accession>
<dbReference type="Pfam" id="PF03524">
    <property type="entry name" value="CagX"/>
    <property type="match status" value="1"/>
</dbReference>
<dbReference type="OrthoDB" id="7390264at2"/>
<dbReference type="Gene3D" id="2.60.40.2500">
    <property type="match status" value="1"/>
</dbReference>
<feature type="chain" id="PRO_5016338397" evidence="3">
    <location>
        <begin position="28"/>
        <end position="278"/>
    </location>
</feature>
<dbReference type="InterPro" id="IPR010258">
    <property type="entry name" value="Conjugal_tfr_TrbG/VirB9/CagX"/>
</dbReference>
<comment type="caution">
    <text evidence="4">The sequence shown here is derived from an EMBL/GenBank/DDBJ whole genome shotgun (WGS) entry which is preliminary data.</text>
</comment>
<evidence type="ECO:0000256" key="2">
    <source>
        <dbReference type="ARBA" id="ARBA00022729"/>
    </source>
</evidence>
<dbReference type="Proteomes" id="UP000249725">
    <property type="component" value="Unassembled WGS sequence"/>
</dbReference>
<dbReference type="CDD" id="cd06911">
    <property type="entry name" value="VirB9_CagX_TrbG"/>
    <property type="match status" value="1"/>
</dbReference>
<proteinExistence type="inferred from homology"/>
<evidence type="ECO:0000313" key="5">
    <source>
        <dbReference type="Proteomes" id="UP000249725"/>
    </source>
</evidence>
<keyword evidence="2 3" id="KW-0732">Signal</keyword>
<dbReference type="EMBL" id="QFYR01000002">
    <property type="protein sequence ID" value="RAK53015.1"/>
    <property type="molecule type" value="Genomic_DNA"/>
</dbReference>
<dbReference type="InterPro" id="IPR033645">
    <property type="entry name" value="VirB9/CagX/TrbG_C"/>
</dbReference>
<reference evidence="5" key="1">
    <citation type="submission" date="2018-05" db="EMBL/GenBank/DDBJ databases">
        <authorList>
            <person name="Li X."/>
        </authorList>
    </citation>
    <scope>NUCLEOTIDE SEQUENCE [LARGE SCALE GENOMIC DNA]</scope>
    <source>
        <strain evidence="5">YIM 73061</strain>
    </source>
</reference>
<sequence length="278" mass="29167">MPRRRPLGYFASLTLAALLAAAPPAAASDPRIRTLDYQPDKVVALTAAPRTALQVQFPAGETVRHVAAGDGAAWDVAVEGGALFLRPTAPAAAGNLLVATARADGILRHYAFSLRTATPAKAGAPLYVVRFQDPQADALRKAAAAADRLSELADLALAARLEHGAVEGPRNLAYERQGPESLAPAEVSDNGRFTVLRFAGAQALPAVYTVGPDGAEALARFDVRGDRLVVHGVAAQLRLRRGRQALCLFNLAWRPEAAPTPTGTAAREVVRTLKGLAP</sequence>
<name>A0A328AEQ3_9CAUL</name>
<feature type="signal peptide" evidence="3">
    <location>
        <begin position="1"/>
        <end position="27"/>
    </location>
</feature>
<dbReference type="InterPro" id="IPR038161">
    <property type="entry name" value="VirB9/CagX/TrbG_C_sf"/>
</dbReference>
<protein>
    <submittedName>
        <fullName evidence="4">Conjugal transfer protein</fullName>
    </submittedName>
</protein>
<organism evidence="4 5">
    <name type="scientific">Phenylobacterium deserti</name>
    <dbReference type="NCBI Taxonomy" id="1914756"/>
    <lineage>
        <taxon>Bacteria</taxon>
        <taxon>Pseudomonadati</taxon>
        <taxon>Pseudomonadota</taxon>
        <taxon>Alphaproteobacteria</taxon>
        <taxon>Caulobacterales</taxon>
        <taxon>Caulobacteraceae</taxon>
        <taxon>Phenylobacterium</taxon>
    </lineage>
</organism>
<dbReference type="AlphaFoldDB" id="A0A328AEQ3"/>
<evidence type="ECO:0000313" key="4">
    <source>
        <dbReference type="EMBL" id="RAK53015.1"/>
    </source>
</evidence>
<evidence type="ECO:0000256" key="3">
    <source>
        <dbReference type="SAM" id="SignalP"/>
    </source>
</evidence>